<dbReference type="Pfam" id="PF13280">
    <property type="entry name" value="WYL"/>
    <property type="match status" value="1"/>
</dbReference>
<protein>
    <submittedName>
        <fullName evidence="3">Uncharacterized protein</fullName>
    </submittedName>
</protein>
<dbReference type="PROSITE" id="PS52050">
    <property type="entry name" value="WYL"/>
    <property type="match status" value="1"/>
</dbReference>
<dbReference type="Pfam" id="PF25583">
    <property type="entry name" value="WCX"/>
    <property type="match status" value="1"/>
</dbReference>
<dbReference type="InterPro" id="IPR026881">
    <property type="entry name" value="WYL_dom"/>
</dbReference>
<dbReference type="InterPro" id="IPR051534">
    <property type="entry name" value="CBASS_pafABC_assoc_protein"/>
</dbReference>
<name>A0A381PCK1_9ZZZZ</name>
<accession>A0A381PCK1</accession>
<feature type="domain" description="WYL" evidence="1">
    <location>
        <begin position="130"/>
        <end position="189"/>
    </location>
</feature>
<dbReference type="EMBL" id="UINC01000940">
    <property type="protein sequence ID" value="SUZ64712.1"/>
    <property type="molecule type" value="Genomic_DNA"/>
</dbReference>
<proteinExistence type="predicted"/>
<sequence length="297" mass="33546">MNLVTALLHAEWPKTRDELRADLREYYAEDDASFRRQFERDKDELRAMGIPLITGSAPDTDPPVTGYRIDRSRYRGDLPDLTPDELAALHLANNLVRLGDTPSDDPFWRLGGQSDKPDVAAVAQLPDEPALSDLMDAIAERRTATFDYHGVERVLEPHRLAFRNGHWHVKGHDRTRDGQRQFRVDRFQSEVSRGEPGGFDRPQKASVVEDRPAWRYGDDEPVTARLAVDAPHVPWVLGHLGETAIANHREDGSVVVEEVVCNREAFRSFVLTFLEGAEILGPPELRDDLIGWLEGMA</sequence>
<gene>
    <name evidence="3" type="ORF">METZ01_LOCUS17566</name>
</gene>
<evidence type="ECO:0000259" key="2">
    <source>
        <dbReference type="Pfam" id="PF25583"/>
    </source>
</evidence>
<dbReference type="AlphaFoldDB" id="A0A381PCK1"/>
<dbReference type="PANTHER" id="PTHR34580">
    <property type="match status" value="1"/>
</dbReference>
<evidence type="ECO:0000259" key="1">
    <source>
        <dbReference type="Pfam" id="PF13280"/>
    </source>
</evidence>
<organism evidence="3">
    <name type="scientific">marine metagenome</name>
    <dbReference type="NCBI Taxonomy" id="408172"/>
    <lineage>
        <taxon>unclassified sequences</taxon>
        <taxon>metagenomes</taxon>
        <taxon>ecological metagenomes</taxon>
    </lineage>
</organism>
<dbReference type="InterPro" id="IPR057727">
    <property type="entry name" value="WCX_dom"/>
</dbReference>
<dbReference type="PANTHER" id="PTHR34580:SF1">
    <property type="entry name" value="PROTEIN PAFC"/>
    <property type="match status" value="1"/>
</dbReference>
<feature type="domain" description="WCX" evidence="2">
    <location>
        <begin position="220"/>
        <end position="297"/>
    </location>
</feature>
<reference evidence="3" key="1">
    <citation type="submission" date="2018-05" db="EMBL/GenBank/DDBJ databases">
        <authorList>
            <person name="Lanie J.A."/>
            <person name="Ng W.-L."/>
            <person name="Kazmierczak K.M."/>
            <person name="Andrzejewski T.M."/>
            <person name="Davidsen T.M."/>
            <person name="Wayne K.J."/>
            <person name="Tettelin H."/>
            <person name="Glass J.I."/>
            <person name="Rusch D."/>
            <person name="Podicherti R."/>
            <person name="Tsui H.-C.T."/>
            <person name="Winkler M.E."/>
        </authorList>
    </citation>
    <scope>NUCLEOTIDE SEQUENCE</scope>
</reference>
<evidence type="ECO:0000313" key="3">
    <source>
        <dbReference type="EMBL" id="SUZ64712.1"/>
    </source>
</evidence>